<comment type="subcellular location">
    <subcellularLocation>
        <location evidence="1 7">Cell membrane</location>
        <topology evidence="1 7">Multi-pass membrane protein</topology>
    </subcellularLocation>
</comment>
<evidence type="ECO:0000259" key="8">
    <source>
        <dbReference type="PROSITE" id="PS50928"/>
    </source>
</evidence>
<keyword evidence="3" id="KW-1003">Cell membrane</keyword>
<evidence type="ECO:0000313" key="9">
    <source>
        <dbReference type="EMBL" id="BBO82112.1"/>
    </source>
</evidence>
<keyword evidence="2 7" id="KW-0813">Transport</keyword>
<evidence type="ECO:0000256" key="1">
    <source>
        <dbReference type="ARBA" id="ARBA00004651"/>
    </source>
</evidence>
<dbReference type="PANTHER" id="PTHR43386:SF1">
    <property type="entry name" value="D,D-DIPEPTIDE TRANSPORT SYSTEM PERMEASE PROTEIN DDPC-RELATED"/>
    <property type="match status" value="1"/>
</dbReference>
<dbReference type="AlphaFoldDB" id="A0A5K7ZIZ8"/>
<evidence type="ECO:0000256" key="2">
    <source>
        <dbReference type="ARBA" id="ARBA00022448"/>
    </source>
</evidence>
<dbReference type="Proteomes" id="UP000425960">
    <property type="component" value="Chromosome"/>
</dbReference>
<dbReference type="SUPFAM" id="SSF161098">
    <property type="entry name" value="MetI-like"/>
    <property type="match status" value="1"/>
</dbReference>
<feature type="transmembrane region" description="Helical" evidence="7">
    <location>
        <begin position="158"/>
        <end position="178"/>
    </location>
</feature>
<reference evidence="9 10" key="1">
    <citation type="submission" date="2019-11" db="EMBL/GenBank/DDBJ databases">
        <title>Comparative genomics of hydrocarbon-degrading Desulfosarcina strains.</title>
        <authorList>
            <person name="Watanabe M."/>
            <person name="Kojima H."/>
            <person name="Fukui M."/>
        </authorList>
    </citation>
    <scope>NUCLEOTIDE SEQUENCE [LARGE SCALE GENOMIC DNA]</scope>
    <source>
        <strain evidence="9 10">28bB2T</strain>
    </source>
</reference>
<dbReference type="PANTHER" id="PTHR43386">
    <property type="entry name" value="OLIGOPEPTIDE TRANSPORT SYSTEM PERMEASE PROTEIN APPC"/>
    <property type="match status" value="1"/>
</dbReference>
<evidence type="ECO:0000256" key="3">
    <source>
        <dbReference type="ARBA" id="ARBA00022475"/>
    </source>
</evidence>
<feature type="transmembrane region" description="Helical" evidence="7">
    <location>
        <begin position="53"/>
        <end position="76"/>
    </location>
</feature>
<dbReference type="PROSITE" id="PS50928">
    <property type="entry name" value="ABC_TM1"/>
    <property type="match status" value="1"/>
</dbReference>
<organism evidence="9 10">
    <name type="scientific">Desulfosarcina ovata subsp. sediminis</name>
    <dbReference type="NCBI Taxonomy" id="885957"/>
    <lineage>
        <taxon>Bacteria</taxon>
        <taxon>Pseudomonadati</taxon>
        <taxon>Thermodesulfobacteriota</taxon>
        <taxon>Desulfobacteria</taxon>
        <taxon>Desulfobacterales</taxon>
        <taxon>Desulfosarcinaceae</taxon>
        <taxon>Desulfosarcina</taxon>
    </lineage>
</organism>
<gene>
    <name evidence="9" type="ORF">DSCO28_26780</name>
</gene>
<dbReference type="GO" id="GO:0055085">
    <property type="term" value="P:transmembrane transport"/>
    <property type="evidence" value="ECO:0007669"/>
    <property type="project" value="InterPro"/>
</dbReference>
<dbReference type="InterPro" id="IPR000515">
    <property type="entry name" value="MetI-like"/>
</dbReference>
<evidence type="ECO:0000256" key="4">
    <source>
        <dbReference type="ARBA" id="ARBA00022692"/>
    </source>
</evidence>
<dbReference type="GO" id="GO:0005886">
    <property type="term" value="C:plasma membrane"/>
    <property type="evidence" value="ECO:0007669"/>
    <property type="project" value="UniProtKB-SubCell"/>
</dbReference>
<keyword evidence="6 7" id="KW-0472">Membrane</keyword>
<dbReference type="InterPro" id="IPR050366">
    <property type="entry name" value="BP-dependent_transpt_permease"/>
</dbReference>
<keyword evidence="5 7" id="KW-1133">Transmembrane helix</keyword>
<comment type="similarity">
    <text evidence="7">Belongs to the binding-protein-dependent transport system permease family.</text>
</comment>
<sequence>MILCFAAPYIFDHGPTEIVGSPLQPPDGRYWLGTNELGQDLLSRVLMGGRNSIMVGLLGAGLATLLGTIIGMVSGYFGGLTDQFLSRLIDVIIAVPIFPLLIILSAYYSLSLYAMGLIMGAVGWCACARIVRAQALSLCEWPFVQGVRAMGASHRYILGHYILPFVLPLSLVKFIFALQGYLLMGVGLGFIGLGDAQTIDWGWILNHAFTSGGLSMGCWWWFLAPVGAIAITSLSIAMLGYSLEHRQASPSGGRCRWTAG</sequence>
<feature type="domain" description="ABC transmembrane type-1" evidence="8">
    <location>
        <begin position="49"/>
        <end position="240"/>
    </location>
</feature>
<accession>A0A5K7ZIZ8</accession>
<protein>
    <submittedName>
        <fullName evidence="9">ABC transporter permease</fullName>
    </submittedName>
</protein>
<name>A0A5K7ZIZ8_9BACT</name>
<dbReference type="Pfam" id="PF00528">
    <property type="entry name" value="BPD_transp_1"/>
    <property type="match status" value="1"/>
</dbReference>
<dbReference type="Gene3D" id="1.10.3720.10">
    <property type="entry name" value="MetI-like"/>
    <property type="match status" value="1"/>
</dbReference>
<evidence type="ECO:0000313" key="10">
    <source>
        <dbReference type="Proteomes" id="UP000425960"/>
    </source>
</evidence>
<dbReference type="CDD" id="cd06261">
    <property type="entry name" value="TM_PBP2"/>
    <property type="match status" value="1"/>
</dbReference>
<evidence type="ECO:0000256" key="7">
    <source>
        <dbReference type="RuleBase" id="RU363032"/>
    </source>
</evidence>
<dbReference type="InterPro" id="IPR035906">
    <property type="entry name" value="MetI-like_sf"/>
</dbReference>
<proteinExistence type="inferred from homology"/>
<evidence type="ECO:0000256" key="5">
    <source>
        <dbReference type="ARBA" id="ARBA00022989"/>
    </source>
</evidence>
<dbReference type="KEGG" id="dov:DSCO28_26780"/>
<feature type="transmembrane region" description="Helical" evidence="7">
    <location>
        <begin position="88"/>
        <end position="107"/>
    </location>
</feature>
<dbReference type="EMBL" id="AP021876">
    <property type="protein sequence ID" value="BBO82112.1"/>
    <property type="molecule type" value="Genomic_DNA"/>
</dbReference>
<feature type="transmembrane region" description="Helical" evidence="7">
    <location>
        <begin position="219"/>
        <end position="241"/>
    </location>
</feature>
<evidence type="ECO:0000256" key="6">
    <source>
        <dbReference type="ARBA" id="ARBA00023136"/>
    </source>
</evidence>
<keyword evidence="4 7" id="KW-0812">Transmembrane</keyword>